<dbReference type="Pfam" id="PF06114">
    <property type="entry name" value="Peptidase_M78"/>
    <property type="match status" value="1"/>
</dbReference>
<evidence type="ECO:0000259" key="1">
    <source>
        <dbReference type="Pfam" id="PF06114"/>
    </source>
</evidence>
<dbReference type="InterPro" id="IPR052345">
    <property type="entry name" value="Rad_response_metalloprotease"/>
</dbReference>
<dbReference type="Gene3D" id="1.10.10.2910">
    <property type="match status" value="1"/>
</dbReference>
<organism evidence="2 3">
    <name type="scientific">Oceanipulchritudo coccoides</name>
    <dbReference type="NCBI Taxonomy" id="2706888"/>
    <lineage>
        <taxon>Bacteria</taxon>
        <taxon>Pseudomonadati</taxon>
        <taxon>Verrucomicrobiota</taxon>
        <taxon>Opitutia</taxon>
        <taxon>Puniceicoccales</taxon>
        <taxon>Oceanipulchritudinaceae</taxon>
        <taxon>Oceanipulchritudo</taxon>
    </lineage>
</organism>
<sequence>MAITTQGDSKFSEILSSLKSDGIPIDPIKVAREHGISVKNAKFYRDDISGMISKKDDEVLILVNVDEPPYRKRFTIAHELGHYFLHLDEQNEFVDTSINLFRDSSNGEGGPVRAKEIEANKFAAELLMPESKVSALYKDVKSISDLARIFNVSEDAMSIRIARLGLEDEVLK</sequence>
<feature type="domain" description="IrrE N-terminal-like" evidence="1">
    <location>
        <begin position="32"/>
        <end position="161"/>
    </location>
</feature>
<evidence type="ECO:0000313" key="2">
    <source>
        <dbReference type="EMBL" id="NDV63361.1"/>
    </source>
</evidence>
<dbReference type="AlphaFoldDB" id="A0A6B2M2W9"/>
<accession>A0A6B2M2W9</accession>
<dbReference type="PANTHER" id="PTHR43236:SF1">
    <property type="entry name" value="BLL7220 PROTEIN"/>
    <property type="match status" value="1"/>
</dbReference>
<dbReference type="Proteomes" id="UP000478417">
    <property type="component" value="Unassembled WGS sequence"/>
</dbReference>
<comment type="caution">
    <text evidence="2">The sequence shown here is derived from an EMBL/GenBank/DDBJ whole genome shotgun (WGS) entry which is preliminary data.</text>
</comment>
<proteinExistence type="predicted"/>
<keyword evidence="3" id="KW-1185">Reference proteome</keyword>
<dbReference type="EMBL" id="JAAGNX010000003">
    <property type="protein sequence ID" value="NDV63361.1"/>
    <property type="molecule type" value="Genomic_DNA"/>
</dbReference>
<dbReference type="RefSeq" id="WP_163966822.1">
    <property type="nucleotide sequence ID" value="NZ_JAAGNX010000003.1"/>
</dbReference>
<protein>
    <submittedName>
        <fullName evidence="2">ImmA/IrrE family metallo-endopeptidase</fullName>
    </submittedName>
</protein>
<dbReference type="PANTHER" id="PTHR43236">
    <property type="entry name" value="ANTITOXIN HIGA1"/>
    <property type="match status" value="1"/>
</dbReference>
<gene>
    <name evidence="2" type="ORF">G0Q06_12925</name>
</gene>
<dbReference type="InterPro" id="IPR010359">
    <property type="entry name" value="IrrE_HExxH"/>
</dbReference>
<name>A0A6B2M2W9_9BACT</name>
<reference evidence="2 3" key="1">
    <citation type="submission" date="2020-02" db="EMBL/GenBank/DDBJ databases">
        <title>Albibacoteraceae fam. nov., the first described family within the subdivision 4 Verrucomicrobia.</title>
        <authorList>
            <person name="Xi F."/>
        </authorList>
    </citation>
    <scope>NUCLEOTIDE SEQUENCE [LARGE SCALE GENOMIC DNA]</scope>
    <source>
        <strain evidence="2 3">CK1056</strain>
    </source>
</reference>
<evidence type="ECO:0000313" key="3">
    <source>
        <dbReference type="Proteomes" id="UP000478417"/>
    </source>
</evidence>